<evidence type="ECO:0000256" key="1">
    <source>
        <dbReference type="ARBA" id="ARBA00022670"/>
    </source>
</evidence>
<dbReference type="InterPro" id="IPR013647">
    <property type="entry name" value="OligopepF_N_dom"/>
</dbReference>
<evidence type="ECO:0000256" key="4">
    <source>
        <dbReference type="ARBA" id="ARBA00022833"/>
    </source>
</evidence>
<protein>
    <submittedName>
        <fullName evidence="9">Oligoendopeptidase F</fullName>
    </submittedName>
</protein>
<dbReference type="Pfam" id="PF08439">
    <property type="entry name" value="Peptidase_M3_N"/>
    <property type="match status" value="1"/>
</dbReference>
<evidence type="ECO:0000256" key="3">
    <source>
        <dbReference type="ARBA" id="ARBA00022801"/>
    </source>
</evidence>
<dbReference type="GO" id="GO:0004222">
    <property type="term" value="F:metalloendopeptidase activity"/>
    <property type="evidence" value="ECO:0007669"/>
    <property type="project" value="InterPro"/>
</dbReference>
<dbReference type="InterPro" id="IPR042088">
    <property type="entry name" value="OligoPept_F_C"/>
</dbReference>
<dbReference type="InterPro" id="IPR034006">
    <property type="entry name" value="M3B_PepF_2"/>
</dbReference>
<comment type="similarity">
    <text evidence="6">Belongs to the peptidase M3 family.</text>
</comment>
<keyword evidence="5 6" id="KW-0482">Metalloprotease</keyword>
<dbReference type="SUPFAM" id="SSF55486">
    <property type="entry name" value="Metalloproteases ('zincins'), catalytic domain"/>
    <property type="match status" value="1"/>
</dbReference>
<feature type="domain" description="Peptidase M3A/M3B catalytic" evidence="7">
    <location>
        <begin position="332"/>
        <end position="571"/>
    </location>
</feature>
<dbReference type="NCBIfam" id="TIGR02290">
    <property type="entry name" value="M3_fam_3"/>
    <property type="match status" value="1"/>
</dbReference>
<organism evidence="9 10">
    <name type="scientific">Meiothermus hypogaeus NBRC 106114</name>
    <dbReference type="NCBI Taxonomy" id="1227553"/>
    <lineage>
        <taxon>Bacteria</taxon>
        <taxon>Thermotogati</taxon>
        <taxon>Deinococcota</taxon>
        <taxon>Deinococci</taxon>
        <taxon>Thermales</taxon>
        <taxon>Thermaceae</taxon>
        <taxon>Meiothermus</taxon>
    </lineage>
</organism>
<dbReference type="Gene3D" id="1.20.140.70">
    <property type="entry name" value="Oligopeptidase f, N-terminal domain"/>
    <property type="match status" value="1"/>
</dbReference>
<dbReference type="AlphaFoldDB" id="A0A511R026"/>
<evidence type="ECO:0000256" key="6">
    <source>
        <dbReference type="RuleBase" id="RU003435"/>
    </source>
</evidence>
<evidence type="ECO:0000259" key="8">
    <source>
        <dbReference type="Pfam" id="PF08439"/>
    </source>
</evidence>
<evidence type="ECO:0000259" key="7">
    <source>
        <dbReference type="Pfam" id="PF01432"/>
    </source>
</evidence>
<dbReference type="GO" id="GO:0046872">
    <property type="term" value="F:metal ion binding"/>
    <property type="evidence" value="ECO:0007669"/>
    <property type="project" value="UniProtKB-UniRule"/>
</dbReference>
<keyword evidence="4 6" id="KW-0862">Zinc</keyword>
<dbReference type="Pfam" id="PF01432">
    <property type="entry name" value="Peptidase_M3"/>
    <property type="match status" value="1"/>
</dbReference>
<evidence type="ECO:0000313" key="9">
    <source>
        <dbReference type="EMBL" id="GEM82979.1"/>
    </source>
</evidence>
<dbReference type="GO" id="GO:0006508">
    <property type="term" value="P:proteolysis"/>
    <property type="evidence" value="ECO:0007669"/>
    <property type="project" value="UniProtKB-KW"/>
</dbReference>
<evidence type="ECO:0000256" key="2">
    <source>
        <dbReference type="ARBA" id="ARBA00022723"/>
    </source>
</evidence>
<evidence type="ECO:0000313" key="10">
    <source>
        <dbReference type="Proteomes" id="UP000321197"/>
    </source>
</evidence>
<dbReference type="PANTHER" id="PTHR34217:SF1">
    <property type="entry name" value="CARBOXYPEPTIDASE 1"/>
    <property type="match status" value="1"/>
</dbReference>
<dbReference type="Gene3D" id="1.10.1370.20">
    <property type="entry name" value="Oligoendopeptidase f, C-terminal domain"/>
    <property type="match status" value="1"/>
</dbReference>
<keyword evidence="2 6" id="KW-0479">Metal-binding</keyword>
<comment type="cofactor">
    <cofactor evidence="6">
        <name>Zn(2+)</name>
        <dbReference type="ChEBI" id="CHEBI:29105"/>
    </cofactor>
    <text evidence="6">Binds 1 zinc ion.</text>
</comment>
<sequence length="588" mass="66988">MSQFTAELPTWDLDSLFPGFESQKFKATWGQVEGQLRDLQDFMQAHRIGQEGASTDKYTFEALVEKLNTFGDTLGPLYAYVLMRVDADSADAEAQVRLSELELLLLQYQKLRPRFQRWLALLDAEAVQAGDYQILLEEARVQAQHLMSEPEEVLAAELSLSGGRAWVKLHGNLTSQITAVVQGEELPITAVRNLAMHPDERVRKAAYEAELEAWRAHETALSAALNGYKGEVSTLNRKRGWEDDLAPALFENRISRKTLRAMQQVMVDSFPHWRRYFAAKARALGKDRLDWWDLFAPVRRPGQRPKKWSWQEGQRFIVEHLSGFSQAAAELAQRAYAERWLDAPPRKGKVGGAYCTPVGQGRSRILLNHEESFESISTLAHELGHAYHNHCLREVPYLLRQEPMTLAETASIMNETVVGEAALRVLPPAEQLGVLEGGLQSAAQVIVDIHSRFWFEQALFARRRERELLPVELCQLMQEAQEATYGEALATYHPYMWAVKGHYYGSNFYNFPYAFGLLFGLSLYRQYQQEGPGFVARYDELLASVGKYPAEQLAARFGFDLESVDFWQGGMEVLKERITYFEGLLEHT</sequence>
<evidence type="ECO:0000256" key="5">
    <source>
        <dbReference type="ARBA" id="ARBA00023049"/>
    </source>
</evidence>
<dbReference type="PANTHER" id="PTHR34217">
    <property type="entry name" value="METAL-DEPENDENT CARBOXYPEPTIDASE"/>
    <property type="match status" value="1"/>
</dbReference>
<feature type="domain" description="Oligopeptidase F N-terminal" evidence="8">
    <location>
        <begin position="129"/>
        <end position="177"/>
    </location>
</feature>
<reference evidence="9 10" key="1">
    <citation type="submission" date="2019-07" db="EMBL/GenBank/DDBJ databases">
        <title>Whole genome shotgun sequence of Meiothermus hypogaeus NBRC 106114.</title>
        <authorList>
            <person name="Hosoyama A."/>
            <person name="Uohara A."/>
            <person name="Ohji S."/>
            <person name="Ichikawa N."/>
        </authorList>
    </citation>
    <scope>NUCLEOTIDE SEQUENCE [LARGE SCALE GENOMIC DNA]</scope>
    <source>
        <strain evidence="9 10">NBRC 106114</strain>
    </source>
</reference>
<dbReference type="InterPro" id="IPR011977">
    <property type="entry name" value="Pept_M3B_clade3"/>
</dbReference>
<dbReference type="EMBL" id="BJXL01000027">
    <property type="protein sequence ID" value="GEM82979.1"/>
    <property type="molecule type" value="Genomic_DNA"/>
</dbReference>
<dbReference type="GO" id="GO:0004181">
    <property type="term" value="F:metallocarboxypeptidase activity"/>
    <property type="evidence" value="ECO:0007669"/>
    <property type="project" value="InterPro"/>
</dbReference>
<dbReference type="InterPro" id="IPR001567">
    <property type="entry name" value="Pept_M3A_M3B_dom"/>
</dbReference>
<dbReference type="CDD" id="cd09607">
    <property type="entry name" value="M3B_PepF"/>
    <property type="match status" value="1"/>
</dbReference>
<dbReference type="InterPro" id="IPR001333">
    <property type="entry name" value="Peptidase_M32_Taq"/>
</dbReference>
<gene>
    <name evidence="9" type="ORF">MHY01S_11450</name>
</gene>
<proteinExistence type="inferred from homology"/>
<dbReference type="RefSeq" id="WP_119339491.1">
    <property type="nucleotide sequence ID" value="NZ_BJXL01000027.1"/>
</dbReference>
<keyword evidence="3 6" id="KW-0378">Hydrolase</keyword>
<accession>A0A511R026</accession>
<name>A0A511R026_9DEIN</name>
<dbReference type="OrthoDB" id="9769691at2"/>
<keyword evidence="1 6" id="KW-0645">Protease</keyword>
<dbReference type="Proteomes" id="UP000321197">
    <property type="component" value="Unassembled WGS sequence"/>
</dbReference>
<comment type="caution">
    <text evidence="9">The sequence shown here is derived from an EMBL/GenBank/DDBJ whole genome shotgun (WGS) entry which is preliminary data.</text>
</comment>